<evidence type="ECO:0008006" key="8">
    <source>
        <dbReference type="Google" id="ProtNLM"/>
    </source>
</evidence>
<dbReference type="FunFam" id="3.30.300.30:FF:000008">
    <property type="entry name" value="2,3-dihydroxybenzoate-AMP ligase"/>
    <property type="match status" value="1"/>
</dbReference>
<keyword evidence="3" id="KW-0276">Fatty acid metabolism</keyword>
<dbReference type="NCBIfam" id="NF006020">
    <property type="entry name" value="PRK08162.1"/>
    <property type="match status" value="1"/>
</dbReference>
<dbReference type="PROSITE" id="PS00455">
    <property type="entry name" value="AMP_BINDING"/>
    <property type="match status" value="1"/>
</dbReference>
<dbReference type="AlphaFoldDB" id="A0A381STE1"/>
<dbReference type="InterPro" id="IPR025110">
    <property type="entry name" value="AMP-bd_C"/>
</dbReference>
<dbReference type="InterPro" id="IPR020845">
    <property type="entry name" value="AMP-binding_CS"/>
</dbReference>
<sequence>MHNIYDADLDRCDANYVSLSPLSFLGRVARVYPDHPAVIHGGTRWTWKETAERCYRLASALAKRNIGPGDTVSVMAPNIPALYESHFGVPMTGAVLNALNIRLDAKTLAFILQHGEAKVLITDTEFSPVIRDALSICKQDLLVIDIDDPEGPGGDRLGELTYEELLTEGKSDYTWSAPDSEWNAIALNYTSGTTGNPKGVVYHHRGAYLNASSNIIGWNLGHHPTYLWTLPMFHCNGWCFPWSLAAVGGTSVCLRNVSASAIFDAIADHSVTHFCGAPVVLNLIINAAESETRNFDHTVEVMTAAAPPPAAVLAAMEAAGFSMTHVYGLTETYGPAVICAWHPEWNDLTLAEQAEIKSRQGVPYHMLEDLKVLDPETMNSVKPDALQLGEVMFRGNIVMKGYLKNPKATAEAFAGGWFHSGDLGVLYPDGYIQLKDRSKDIIISGGENISSIEIEDTLYRHPDVLEAAVVARPDDKWGETPCAFVTLKDTAVEVTDQDIINFCREQMAHFKIPKTVVFLELPKTSTGKVQKFRLREKTEVMGSL</sequence>
<comment type="similarity">
    <text evidence="1">Belongs to the ATP-dependent AMP-binding enzyme family.</text>
</comment>
<protein>
    <recommendedName>
        <fullName evidence="8">AMP-dependent synthetase/ligase domain-containing protein</fullName>
    </recommendedName>
</protein>
<evidence type="ECO:0000256" key="3">
    <source>
        <dbReference type="ARBA" id="ARBA00022832"/>
    </source>
</evidence>
<dbReference type="InterPro" id="IPR045851">
    <property type="entry name" value="AMP-bd_C_sf"/>
</dbReference>
<proteinExistence type="inferred from homology"/>
<accession>A0A381STE1</accession>
<evidence type="ECO:0000313" key="7">
    <source>
        <dbReference type="EMBL" id="SVA04573.1"/>
    </source>
</evidence>
<organism evidence="7">
    <name type="scientific">marine metagenome</name>
    <dbReference type="NCBI Taxonomy" id="408172"/>
    <lineage>
        <taxon>unclassified sequences</taxon>
        <taxon>metagenomes</taxon>
        <taxon>ecological metagenomes</taxon>
    </lineage>
</organism>
<dbReference type="InterPro" id="IPR042099">
    <property type="entry name" value="ANL_N_sf"/>
</dbReference>
<name>A0A381STE1_9ZZZZ</name>
<gene>
    <name evidence="7" type="ORF">METZ01_LOCUS57427</name>
</gene>
<dbReference type="PANTHER" id="PTHR43859:SF4">
    <property type="entry name" value="BUTANOATE--COA LIGASE AAE1-RELATED"/>
    <property type="match status" value="1"/>
</dbReference>
<keyword evidence="4" id="KW-0443">Lipid metabolism</keyword>
<reference evidence="7" key="1">
    <citation type="submission" date="2018-05" db="EMBL/GenBank/DDBJ databases">
        <authorList>
            <person name="Lanie J.A."/>
            <person name="Ng W.-L."/>
            <person name="Kazmierczak K.M."/>
            <person name="Andrzejewski T.M."/>
            <person name="Davidsen T.M."/>
            <person name="Wayne K.J."/>
            <person name="Tettelin H."/>
            <person name="Glass J.I."/>
            <person name="Rusch D."/>
            <person name="Podicherti R."/>
            <person name="Tsui H.-C.T."/>
            <person name="Winkler M.E."/>
        </authorList>
    </citation>
    <scope>NUCLEOTIDE SEQUENCE</scope>
</reference>
<dbReference type="FunFam" id="3.40.50.12780:FF:000003">
    <property type="entry name" value="Long-chain-fatty-acid--CoA ligase FadD"/>
    <property type="match status" value="1"/>
</dbReference>
<feature type="domain" description="AMP-binding enzyme C-terminal" evidence="6">
    <location>
        <begin position="453"/>
        <end position="528"/>
    </location>
</feature>
<dbReference type="Pfam" id="PF13193">
    <property type="entry name" value="AMP-binding_C"/>
    <property type="match status" value="1"/>
</dbReference>
<dbReference type="GO" id="GO:0006631">
    <property type="term" value="P:fatty acid metabolic process"/>
    <property type="evidence" value="ECO:0007669"/>
    <property type="project" value="UniProtKB-KW"/>
</dbReference>
<evidence type="ECO:0000259" key="6">
    <source>
        <dbReference type="Pfam" id="PF13193"/>
    </source>
</evidence>
<dbReference type="Gene3D" id="3.40.50.12780">
    <property type="entry name" value="N-terminal domain of ligase-like"/>
    <property type="match status" value="1"/>
</dbReference>
<dbReference type="PANTHER" id="PTHR43859">
    <property type="entry name" value="ACYL-ACTIVATING ENZYME"/>
    <property type="match status" value="1"/>
</dbReference>
<dbReference type="EMBL" id="UINC01003240">
    <property type="protein sequence ID" value="SVA04573.1"/>
    <property type="molecule type" value="Genomic_DNA"/>
</dbReference>
<evidence type="ECO:0000256" key="2">
    <source>
        <dbReference type="ARBA" id="ARBA00022598"/>
    </source>
</evidence>
<dbReference type="InterPro" id="IPR000873">
    <property type="entry name" value="AMP-dep_synth/lig_dom"/>
</dbReference>
<feature type="domain" description="AMP-dependent synthetase/ligase" evidence="5">
    <location>
        <begin position="27"/>
        <end position="403"/>
    </location>
</feature>
<dbReference type="SUPFAM" id="SSF56801">
    <property type="entry name" value="Acetyl-CoA synthetase-like"/>
    <property type="match status" value="1"/>
</dbReference>
<keyword evidence="2" id="KW-0436">Ligase</keyword>
<dbReference type="Gene3D" id="3.30.300.30">
    <property type="match status" value="1"/>
</dbReference>
<dbReference type="CDD" id="cd12118">
    <property type="entry name" value="ttLC_FACS_AEE21_like"/>
    <property type="match status" value="1"/>
</dbReference>
<dbReference type="Pfam" id="PF00501">
    <property type="entry name" value="AMP-binding"/>
    <property type="match status" value="1"/>
</dbReference>
<evidence type="ECO:0000256" key="4">
    <source>
        <dbReference type="ARBA" id="ARBA00023098"/>
    </source>
</evidence>
<dbReference type="GO" id="GO:0016874">
    <property type="term" value="F:ligase activity"/>
    <property type="evidence" value="ECO:0007669"/>
    <property type="project" value="UniProtKB-KW"/>
</dbReference>
<evidence type="ECO:0000256" key="1">
    <source>
        <dbReference type="ARBA" id="ARBA00006432"/>
    </source>
</evidence>
<evidence type="ECO:0000259" key="5">
    <source>
        <dbReference type="Pfam" id="PF00501"/>
    </source>
</evidence>